<feature type="compositionally biased region" description="Acidic residues" evidence="1">
    <location>
        <begin position="122"/>
        <end position="132"/>
    </location>
</feature>
<evidence type="ECO:0000256" key="1">
    <source>
        <dbReference type="SAM" id="MobiDB-lite"/>
    </source>
</evidence>
<gene>
    <name evidence="2" type="ORF">TSPGSL018_31412</name>
</gene>
<feature type="compositionally biased region" description="Low complexity" evidence="1">
    <location>
        <begin position="161"/>
        <end position="186"/>
    </location>
</feature>
<protein>
    <submittedName>
        <fullName evidence="2">Uncharacterized protein</fullName>
    </submittedName>
</protein>
<organism evidence="2">
    <name type="scientific">Tetraselmis sp. GSL018</name>
    <dbReference type="NCBI Taxonomy" id="582737"/>
    <lineage>
        <taxon>Eukaryota</taxon>
        <taxon>Viridiplantae</taxon>
        <taxon>Chlorophyta</taxon>
        <taxon>core chlorophytes</taxon>
        <taxon>Chlorodendrophyceae</taxon>
        <taxon>Chlorodendrales</taxon>
        <taxon>Chlorodendraceae</taxon>
        <taxon>Tetraselmis</taxon>
    </lineage>
</organism>
<feature type="non-terminal residue" evidence="2">
    <location>
        <position position="206"/>
    </location>
</feature>
<feature type="compositionally biased region" description="Gly residues" evidence="1">
    <location>
        <begin position="27"/>
        <end position="36"/>
    </location>
</feature>
<feature type="region of interest" description="Disordered" evidence="1">
    <location>
        <begin position="116"/>
        <end position="206"/>
    </location>
</feature>
<proteinExistence type="predicted"/>
<reference evidence="2" key="1">
    <citation type="submission" date="2014-05" db="EMBL/GenBank/DDBJ databases">
        <title>The transcriptome of the halophilic microalga Tetraselmis sp. GSL018 isolated from the Great Salt Lake, Utah.</title>
        <authorList>
            <person name="Jinkerson R.E."/>
            <person name="D'Adamo S."/>
            <person name="Posewitz M.C."/>
        </authorList>
    </citation>
    <scope>NUCLEOTIDE SEQUENCE</scope>
    <source>
        <strain evidence="2">GSL018</strain>
    </source>
</reference>
<accession>A0A061QLW2</accession>
<feature type="compositionally biased region" description="Basic and acidic residues" evidence="1">
    <location>
        <begin position="133"/>
        <end position="160"/>
    </location>
</feature>
<dbReference type="EMBL" id="GBEZ01027941">
    <property type="protein sequence ID" value="JAC59430.1"/>
    <property type="molecule type" value="Transcribed_RNA"/>
</dbReference>
<sequence>EQRVHPGVPRGGGAAAAGPPGPRGSPQPGGGRGAAAGGPRLAGQLNRLDLERARKHIIKHFHEDAWYLLMDAWRPGSPNVGDAIASAKIHVYSKLRADWRSFMIGVFGKELMTELMRKDGDPPPEAEGDDADHEAANGDRQNGRGRDREAPAEPWDDARHGPSAGFPGAGSGHSSPSAAGAAPSPGRRTPEAASPPDDLRTTPLAA</sequence>
<feature type="region of interest" description="Disordered" evidence="1">
    <location>
        <begin position="1"/>
        <end position="40"/>
    </location>
</feature>
<name>A0A061QLW2_9CHLO</name>
<dbReference type="AlphaFoldDB" id="A0A061QLW2"/>
<feature type="non-terminal residue" evidence="2">
    <location>
        <position position="1"/>
    </location>
</feature>
<evidence type="ECO:0000313" key="2">
    <source>
        <dbReference type="EMBL" id="JAC59430.1"/>
    </source>
</evidence>